<name>A0A220QTF5_9VIRU</name>
<evidence type="ECO:0000256" key="1">
    <source>
        <dbReference type="SAM" id="MobiDB-lite"/>
    </source>
</evidence>
<dbReference type="KEGG" id="vg:33899723"/>
<accession>A0A220QTF5</accession>
<dbReference type="GeneID" id="33899723"/>
<protein>
    <submittedName>
        <fullName evidence="2">Putative transmembrane protein</fullName>
    </submittedName>
</protein>
<feature type="region of interest" description="Disordered" evidence="1">
    <location>
        <begin position="64"/>
        <end position="88"/>
    </location>
</feature>
<keyword evidence="3" id="KW-1185">Reference proteome</keyword>
<keyword evidence="2" id="KW-0812">Transmembrane</keyword>
<evidence type="ECO:0000313" key="3">
    <source>
        <dbReference type="Proteomes" id="UP000217658"/>
    </source>
</evidence>
<reference evidence="3" key="1">
    <citation type="submission" date="2017-05" db="EMBL/GenBank/DDBJ databases">
        <title>Polycipiviridae: a proposed new family of polycistronic picorna-like RNA viruses.</title>
        <authorList>
            <person name="Olendraite I."/>
            <person name="Lukhovitskaya N.I."/>
            <person name="Porter S.D."/>
            <person name="Valles S.M."/>
            <person name="Firth A.E."/>
        </authorList>
    </citation>
    <scope>NUCLEOTIDE SEQUENCE [LARGE SCALE GENOMIC DNA]</scope>
</reference>
<keyword evidence="2" id="KW-0472">Membrane</keyword>
<evidence type="ECO:0000313" key="2">
    <source>
        <dbReference type="EMBL" id="ASK12196.1"/>
    </source>
</evidence>
<dbReference type="EMBL" id="MF041809">
    <property type="protein sequence ID" value="ASK12196.1"/>
    <property type="molecule type" value="Genomic_RNA"/>
</dbReference>
<dbReference type="RefSeq" id="YP_009407902.1">
    <property type="nucleotide sequence ID" value="NC_035450.1"/>
</dbReference>
<dbReference type="Proteomes" id="UP000217658">
    <property type="component" value="Segment"/>
</dbReference>
<proteinExistence type="predicted"/>
<gene>
    <name evidence="2" type="primary">ORF2b</name>
</gene>
<organism evidence="2 3">
    <name type="scientific">Lasius neglectus virus 1</name>
    <dbReference type="NCBI Taxonomy" id="2018501"/>
    <lineage>
        <taxon>Viruses</taxon>
        <taxon>Riboviria</taxon>
        <taxon>Orthornavirae</taxon>
        <taxon>Pisuviricota</taxon>
        <taxon>Pisoniviricetes</taxon>
        <taxon>Picornavirales</taxon>
        <taxon>Polycipiviridae</taxon>
        <taxon>Sopolycivirus</taxon>
        <taxon>Sopolycivirus lasii</taxon>
    </lineage>
</organism>
<sequence length="107" mass="12351">METQLPGLTIRFTNLPKPLEFLGMIRLSIGILLLKVTRALNHLIPMTLFHIGLIIIKIIQASTKRGIGPQRPWPKMPKLRPRKSMRLQPLPMRQLLPLWQPPQPLEL</sequence>